<evidence type="ECO:0000313" key="1">
    <source>
        <dbReference type="EMBL" id="NGO65810.1"/>
    </source>
</evidence>
<dbReference type="Gene3D" id="6.10.250.730">
    <property type="match status" value="1"/>
</dbReference>
<dbReference type="Proteomes" id="UP000477849">
    <property type="component" value="Unassembled WGS sequence"/>
</dbReference>
<evidence type="ECO:0000313" key="2">
    <source>
        <dbReference type="Proteomes" id="UP000477849"/>
    </source>
</evidence>
<organism evidence="1 2">
    <name type="scientific">Rhizobium daejeonense</name>
    <dbReference type="NCBI Taxonomy" id="240521"/>
    <lineage>
        <taxon>Bacteria</taxon>
        <taxon>Pseudomonadati</taxon>
        <taxon>Pseudomonadota</taxon>
        <taxon>Alphaproteobacteria</taxon>
        <taxon>Hyphomicrobiales</taxon>
        <taxon>Rhizobiaceae</taxon>
        <taxon>Rhizobium/Agrobacterium group</taxon>
        <taxon>Rhizobium</taxon>
    </lineage>
</organism>
<dbReference type="EMBL" id="JAAKZH010000007">
    <property type="protein sequence ID" value="NGO65810.1"/>
    <property type="molecule type" value="Genomic_DNA"/>
</dbReference>
<protein>
    <submittedName>
        <fullName evidence="1">DUF982 domain-containing protein</fullName>
    </submittedName>
</protein>
<reference evidence="1 2" key="1">
    <citation type="submission" date="2020-02" db="EMBL/GenBank/DDBJ databases">
        <title>Genome sequence of the type strain CCBAU10050 of Rhizobium daejeonense.</title>
        <authorList>
            <person name="Gao J."/>
            <person name="Sun J."/>
        </authorList>
    </citation>
    <scope>NUCLEOTIDE SEQUENCE [LARGE SCALE GENOMIC DNA]</scope>
    <source>
        <strain evidence="1 2">CCBAU10050</strain>
    </source>
</reference>
<proteinExistence type="predicted"/>
<gene>
    <name evidence="1" type="ORF">G6N76_19230</name>
</gene>
<dbReference type="InterPro" id="IPR010385">
    <property type="entry name" value="DUF982"/>
</dbReference>
<accession>A0A6M1S9J0</accession>
<comment type="caution">
    <text evidence="1">The sequence shown here is derived from an EMBL/GenBank/DDBJ whole genome shotgun (WGS) entry which is preliminary data.</text>
</comment>
<dbReference type="AlphaFoldDB" id="A0A6M1S9J0"/>
<dbReference type="Pfam" id="PF06169">
    <property type="entry name" value="DUF982"/>
    <property type="match status" value="1"/>
</dbReference>
<keyword evidence="2" id="KW-1185">Reference proteome</keyword>
<sequence>MQNPNVVWASWVTVRVHSDDIRTFASPREALEILQGEWPGPGGPHHRSAINACRGALDKTTPLAIAREAFLTACSEAGMACAVRAASPLPCRIHHSPLL</sequence>
<dbReference type="RefSeq" id="WP_163898071.1">
    <property type="nucleotide sequence ID" value="NZ_CP048425.1"/>
</dbReference>
<name>A0A6M1S9J0_9HYPH</name>